<dbReference type="EMBL" id="CP098755">
    <property type="protein sequence ID" value="USG67911.1"/>
    <property type="molecule type" value="Genomic_DNA"/>
</dbReference>
<accession>A0ABY4WL80</accession>
<proteinExistence type="predicted"/>
<keyword evidence="3" id="KW-1185">Reference proteome</keyword>
<protein>
    <submittedName>
        <fullName evidence="2">Uncharacterized protein</fullName>
    </submittedName>
</protein>
<dbReference type="RefSeq" id="WP_251875012.1">
    <property type="nucleotide sequence ID" value="NZ_CP098755.1"/>
</dbReference>
<dbReference type="Proteomes" id="UP001056500">
    <property type="component" value="Chromosome"/>
</dbReference>
<name>A0ABY4WL80_9BACL</name>
<feature type="signal peptide" evidence="1">
    <location>
        <begin position="1"/>
        <end position="20"/>
    </location>
</feature>
<sequence>MKVKLGMYLFPVLMAGLLLAGCSENMQGQPADMKKQIDAELGSIERITVLSTDGVEVPLELPTFLKELTEQGSDLQKSDQPLAREEIRYTLVLYRAKLAPLVVEIGEQASQYGENTYRGQGAVKFYQWIYKQAGVGLLSGTYRSTVLSAVDLNQTLTLDKDQTFAVQEVLVTAEPLMEKERHQYPLYPYYQMRVDTGERMLDATLLTPTMIAVPFGRETQYYRIQGSLFSQFTQWMPPRKMTDDSFQQLYQAATIRLIATGAEAKGSVEKKSTETTVEQGMAHHCVRLLKNSTLLSQEPKNHGAEKYQLSFAVGDTVHTVYFYDRFFRYQENWYAQDKLEEEIFRLLGSKK</sequence>
<keyword evidence="1" id="KW-0732">Signal</keyword>
<evidence type="ECO:0000313" key="2">
    <source>
        <dbReference type="EMBL" id="USG67911.1"/>
    </source>
</evidence>
<gene>
    <name evidence="2" type="ORF">NDK47_11805</name>
</gene>
<dbReference type="PROSITE" id="PS51257">
    <property type="entry name" value="PROKAR_LIPOPROTEIN"/>
    <property type="match status" value="1"/>
</dbReference>
<evidence type="ECO:0000313" key="3">
    <source>
        <dbReference type="Proteomes" id="UP001056500"/>
    </source>
</evidence>
<reference evidence="2" key="1">
    <citation type="submission" date="2022-06" db="EMBL/GenBank/DDBJ databases">
        <title>Genome sequencing of Brevibacillus sp. BB3-R1.</title>
        <authorList>
            <person name="Heo J."/>
            <person name="Lee D."/>
            <person name="Won M."/>
            <person name="Han B.-H."/>
            <person name="Hong S.-B."/>
            <person name="Kwon S.-W."/>
        </authorList>
    </citation>
    <scope>NUCLEOTIDE SEQUENCE</scope>
    <source>
        <strain evidence="2">BB3-R1</strain>
    </source>
</reference>
<evidence type="ECO:0000256" key="1">
    <source>
        <dbReference type="SAM" id="SignalP"/>
    </source>
</evidence>
<feature type="chain" id="PRO_5045346419" evidence="1">
    <location>
        <begin position="21"/>
        <end position="351"/>
    </location>
</feature>
<organism evidence="2 3">
    <name type="scientific">Brevibacillus ruminantium</name>
    <dbReference type="NCBI Taxonomy" id="2950604"/>
    <lineage>
        <taxon>Bacteria</taxon>
        <taxon>Bacillati</taxon>
        <taxon>Bacillota</taxon>
        <taxon>Bacilli</taxon>
        <taxon>Bacillales</taxon>
        <taxon>Paenibacillaceae</taxon>
        <taxon>Brevibacillus</taxon>
    </lineage>
</organism>